<dbReference type="PANTHER" id="PTHR33495">
    <property type="entry name" value="ANTI-SIGMA FACTOR ANTAGONIST TM_1081-RELATED-RELATED"/>
    <property type="match status" value="1"/>
</dbReference>
<comment type="similarity">
    <text evidence="1 2">Belongs to the anti-sigma-factor antagonist family.</text>
</comment>
<dbReference type="SUPFAM" id="SSF52091">
    <property type="entry name" value="SpoIIaa-like"/>
    <property type="match status" value="1"/>
</dbReference>
<evidence type="ECO:0000313" key="6">
    <source>
        <dbReference type="Proteomes" id="UP001501000"/>
    </source>
</evidence>
<dbReference type="PROSITE" id="PS50801">
    <property type="entry name" value="STAS"/>
    <property type="match status" value="1"/>
</dbReference>
<evidence type="ECO:0000259" key="4">
    <source>
        <dbReference type="PROSITE" id="PS50801"/>
    </source>
</evidence>
<dbReference type="InterPro" id="IPR036513">
    <property type="entry name" value="STAS_dom_sf"/>
</dbReference>
<dbReference type="InterPro" id="IPR003658">
    <property type="entry name" value="Anti-sigma_ant"/>
</dbReference>
<accession>A0ABP7MGT0</accession>
<dbReference type="Pfam" id="PF01740">
    <property type="entry name" value="STAS"/>
    <property type="match status" value="1"/>
</dbReference>
<dbReference type="InterPro" id="IPR002645">
    <property type="entry name" value="STAS_dom"/>
</dbReference>
<dbReference type="EMBL" id="BAABAJ010000010">
    <property type="protein sequence ID" value="GAA3922638.1"/>
    <property type="molecule type" value="Genomic_DNA"/>
</dbReference>
<proteinExistence type="inferred from homology"/>
<feature type="domain" description="STAS" evidence="4">
    <location>
        <begin position="41"/>
        <end position="140"/>
    </location>
</feature>
<gene>
    <name evidence="5" type="ORF">GCM10022244_35300</name>
</gene>
<dbReference type="Proteomes" id="UP001501000">
    <property type="component" value="Unassembled WGS sequence"/>
</dbReference>
<reference evidence="6" key="1">
    <citation type="journal article" date="2019" name="Int. J. Syst. Evol. Microbiol.">
        <title>The Global Catalogue of Microorganisms (GCM) 10K type strain sequencing project: providing services to taxonomists for standard genome sequencing and annotation.</title>
        <authorList>
            <consortium name="The Broad Institute Genomics Platform"/>
            <consortium name="The Broad Institute Genome Sequencing Center for Infectious Disease"/>
            <person name="Wu L."/>
            <person name="Ma J."/>
        </authorList>
    </citation>
    <scope>NUCLEOTIDE SEQUENCE [LARGE SCALE GENOMIC DNA]</scope>
    <source>
        <strain evidence="6">JCM 16956</strain>
    </source>
</reference>
<organism evidence="5 6">
    <name type="scientific">Streptomyces gulbargensis</name>
    <dbReference type="NCBI Taxonomy" id="364901"/>
    <lineage>
        <taxon>Bacteria</taxon>
        <taxon>Bacillati</taxon>
        <taxon>Actinomycetota</taxon>
        <taxon>Actinomycetes</taxon>
        <taxon>Kitasatosporales</taxon>
        <taxon>Streptomycetaceae</taxon>
        <taxon>Streptomyces</taxon>
    </lineage>
</organism>
<dbReference type="CDD" id="cd07043">
    <property type="entry name" value="STAS_anti-anti-sigma_factors"/>
    <property type="match status" value="1"/>
</dbReference>
<evidence type="ECO:0000256" key="1">
    <source>
        <dbReference type="ARBA" id="ARBA00009013"/>
    </source>
</evidence>
<protein>
    <recommendedName>
        <fullName evidence="2">Anti-sigma factor antagonist</fullName>
    </recommendedName>
</protein>
<keyword evidence="6" id="KW-1185">Reference proteome</keyword>
<dbReference type="Gene3D" id="3.30.750.24">
    <property type="entry name" value="STAS domain"/>
    <property type="match status" value="1"/>
</dbReference>
<dbReference type="PANTHER" id="PTHR33495:SF2">
    <property type="entry name" value="ANTI-SIGMA FACTOR ANTAGONIST TM_1081-RELATED"/>
    <property type="match status" value="1"/>
</dbReference>
<name>A0ABP7MGT0_9ACTN</name>
<evidence type="ECO:0000313" key="5">
    <source>
        <dbReference type="EMBL" id="GAA3922638.1"/>
    </source>
</evidence>
<evidence type="ECO:0000256" key="3">
    <source>
        <dbReference type="SAM" id="MobiDB-lite"/>
    </source>
</evidence>
<dbReference type="RefSeq" id="WP_345283789.1">
    <property type="nucleotide sequence ID" value="NZ_BAABAJ010000010.1"/>
</dbReference>
<evidence type="ECO:0000256" key="2">
    <source>
        <dbReference type="RuleBase" id="RU003749"/>
    </source>
</evidence>
<feature type="region of interest" description="Disordered" evidence="3">
    <location>
        <begin position="1"/>
        <end position="26"/>
    </location>
</feature>
<sequence>MRADNGQETAAQGAPGPEASPAEVPRAEAAVSLRTHRTETGVAVVTIAGDLDFDTLAAVQEGLTGLAEERPPALVVDLAQVGFCDSSGLNLLLRTRAAAVAAGSELRLAGVTPGVMRVLELTGADTVFSLYDSVADAVEA</sequence>
<dbReference type="NCBIfam" id="TIGR00377">
    <property type="entry name" value="ant_ant_sig"/>
    <property type="match status" value="1"/>
</dbReference>
<feature type="compositionally biased region" description="Polar residues" evidence="3">
    <location>
        <begin position="1"/>
        <end position="10"/>
    </location>
</feature>
<comment type="caution">
    <text evidence="5">The sequence shown here is derived from an EMBL/GenBank/DDBJ whole genome shotgun (WGS) entry which is preliminary data.</text>
</comment>